<name>A0A3F3Q8Y9_9EURO</name>
<reference evidence="1 2" key="1">
    <citation type="submission" date="2018-07" db="EMBL/GenBank/DDBJ databases">
        <title>The genomes of Aspergillus section Nigri reveals drivers in fungal speciation.</title>
        <authorList>
            <consortium name="DOE Joint Genome Institute"/>
            <person name="Vesth T.C."/>
            <person name="Nybo J."/>
            <person name="Theobald S."/>
            <person name="Brandl J."/>
            <person name="Frisvad J.C."/>
            <person name="Nielsen K.F."/>
            <person name="Lyhne E.K."/>
            <person name="Kogle M.E."/>
            <person name="Kuo A."/>
            <person name="Riley R."/>
            <person name="Clum A."/>
            <person name="Nolan M."/>
            <person name="Lipzen A."/>
            <person name="Salamov A."/>
            <person name="Henrissat B."/>
            <person name="Wiebenga A."/>
            <person name="De vries R.P."/>
            <person name="Grigoriev I.V."/>
            <person name="Mortensen U.H."/>
            <person name="Andersen M.R."/>
            <person name="Baker S.E."/>
        </authorList>
    </citation>
    <scope>NUCLEOTIDE SEQUENCE [LARGE SCALE GENOMIC DNA]</scope>
    <source>
        <strain evidence="1 2">CBS 139.54b</strain>
    </source>
</reference>
<evidence type="ECO:0000313" key="1">
    <source>
        <dbReference type="EMBL" id="RDH35272.1"/>
    </source>
</evidence>
<dbReference type="Proteomes" id="UP000253729">
    <property type="component" value="Unassembled WGS sequence"/>
</dbReference>
<keyword evidence="2" id="KW-1185">Reference proteome</keyword>
<gene>
    <name evidence="1" type="ORF">BDQ94DRAFT_140540</name>
</gene>
<dbReference type="GeneID" id="38133999"/>
<dbReference type="AlphaFoldDB" id="A0A3F3Q8Y9"/>
<dbReference type="RefSeq" id="XP_026628294.1">
    <property type="nucleotide sequence ID" value="XM_026765643.1"/>
</dbReference>
<accession>A0A3F3Q8Y9</accession>
<evidence type="ECO:0000313" key="2">
    <source>
        <dbReference type="Proteomes" id="UP000253729"/>
    </source>
</evidence>
<dbReference type="EMBL" id="KZ852041">
    <property type="protein sequence ID" value="RDH35272.1"/>
    <property type="molecule type" value="Genomic_DNA"/>
</dbReference>
<organism evidence="1 2">
    <name type="scientific">Aspergillus welwitschiae</name>
    <dbReference type="NCBI Taxonomy" id="1341132"/>
    <lineage>
        <taxon>Eukaryota</taxon>
        <taxon>Fungi</taxon>
        <taxon>Dikarya</taxon>
        <taxon>Ascomycota</taxon>
        <taxon>Pezizomycotina</taxon>
        <taxon>Eurotiomycetes</taxon>
        <taxon>Eurotiomycetidae</taxon>
        <taxon>Eurotiales</taxon>
        <taxon>Aspergillaceae</taxon>
        <taxon>Aspergillus</taxon>
        <taxon>Aspergillus subgen. Circumdati</taxon>
    </lineage>
</organism>
<proteinExistence type="predicted"/>
<sequence>MHIPPFGCQIPDLFVGGQGQQGPNFKGERMSKLIKPHNVSGADQEGGGAAAATTTTITAAGQAESDAASRTPKCFKQATIGCKSSNSQAV</sequence>
<protein>
    <submittedName>
        <fullName evidence="1">Uncharacterized protein</fullName>
    </submittedName>
</protein>